<comment type="similarity">
    <text evidence="3">Belongs to the methyl-accepting chemotaxis (MCP) protein family.</text>
</comment>
<dbReference type="PANTHER" id="PTHR32089:SF70">
    <property type="entry name" value="ENERGY TAXIS MODULATING METHYL ACCEPTING SENSORY TRANSDUCER"/>
    <property type="match status" value="1"/>
</dbReference>
<dbReference type="RefSeq" id="WP_206574992.1">
    <property type="nucleotide sequence ID" value="NZ_JAFKCV010000011.1"/>
</dbReference>
<comment type="subcellular location">
    <subcellularLocation>
        <location evidence="1">Membrane</location>
    </subcellularLocation>
</comment>
<keyword evidence="6" id="KW-1133">Transmembrane helix</keyword>
<feature type="domain" description="HAMP" evidence="8">
    <location>
        <begin position="344"/>
        <end position="396"/>
    </location>
</feature>
<dbReference type="InterPro" id="IPR004089">
    <property type="entry name" value="MCPsignal_dom"/>
</dbReference>
<accession>A0A939DS12</accession>
<dbReference type="PANTHER" id="PTHR32089">
    <property type="entry name" value="METHYL-ACCEPTING CHEMOTAXIS PROTEIN MCPB"/>
    <property type="match status" value="1"/>
</dbReference>
<protein>
    <submittedName>
        <fullName evidence="9">HAMP domain-containing protein</fullName>
    </submittedName>
</protein>
<dbReference type="Gene3D" id="1.10.287.950">
    <property type="entry name" value="Methyl-accepting chemotaxis protein"/>
    <property type="match status" value="1"/>
</dbReference>
<dbReference type="PROSITE" id="PS50885">
    <property type="entry name" value="HAMP"/>
    <property type="match status" value="1"/>
</dbReference>
<dbReference type="SUPFAM" id="SSF58104">
    <property type="entry name" value="Methyl-accepting chemotaxis protein (MCP) signaling domain"/>
    <property type="match status" value="1"/>
</dbReference>
<keyword evidence="10" id="KW-1185">Reference proteome</keyword>
<evidence type="ECO:0000259" key="8">
    <source>
        <dbReference type="PROSITE" id="PS50885"/>
    </source>
</evidence>
<comment type="caution">
    <text evidence="9">The sequence shown here is derived from an EMBL/GenBank/DDBJ whole genome shotgun (WGS) entry which is preliminary data.</text>
</comment>
<keyword evidence="6" id="KW-0472">Membrane</keyword>
<proteinExistence type="inferred from homology"/>
<evidence type="ECO:0000313" key="9">
    <source>
        <dbReference type="EMBL" id="MBN7826881.1"/>
    </source>
</evidence>
<dbReference type="InterPro" id="IPR003660">
    <property type="entry name" value="HAMP_dom"/>
</dbReference>
<evidence type="ECO:0000259" key="7">
    <source>
        <dbReference type="PROSITE" id="PS50111"/>
    </source>
</evidence>
<evidence type="ECO:0000256" key="4">
    <source>
        <dbReference type="PROSITE-ProRule" id="PRU00284"/>
    </source>
</evidence>
<dbReference type="FunFam" id="1.10.287.950:FF:000001">
    <property type="entry name" value="Methyl-accepting chemotaxis sensory transducer"/>
    <property type="match status" value="1"/>
</dbReference>
<keyword evidence="6" id="KW-0812">Transmembrane</keyword>
<organism evidence="9 10">
    <name type="scientific">Bowmanella dokdonensis</name>
    <dbReference type="NCBI Taxonomy" id="751969"/>
    <lineage>
        <taxon>Bacteria</taxon>
        <taxon>Pseudomonadati</taxon>
        <taxon>Pseudomonadota</taxon>
        <taxon>Gammaproteobacteria</taxon>
        <taxon>Alteromonadales</taxon>
        <taxon>Alteromonadaceae</taxon>
        <taxon>Bowmanella</taxon>
    </lineage>
</organism>
<dbReference type="GO" id="GO:0016020">
    <property type="term" value="C:membrane"/>
    <property type="evidence" value="ECO:0007669"/>
    <property type="project" value="UniProtKB-SubCell"/>
</dbReference>
<gene>
    <name evidence="9" type="ORF">J0A66_16720</name>
</gene>
<reference evidence="9" key="1">
    <citation type="submission" date="2021-03" db="EMBL/GenBank/DDBJ databases">
        <title>novel species isolated from a fishpond in China.</title>
        <authorList>
            <person name="Lu H."/>
            <person name="Cai Z."/>
        </authorList>
    </citation>
    <scope>NUCLEOTIDE SEQUENCE</scope>
    <source>
        <strain evidence="9">JCM 30855</strain>
    </source>
</reference>
<dbReference type="EMBL" id="JAFKCV010000011">
    <property type="protein sequence ID" value="MBN7826881.1"/>
    <property type="molecule type" value="Genomic_DNA"/>
</dbReference>
<dbReference type="Proteomes" id="UP000664654">
    <property type="component" value="Unassembled WGS sequence"/>
</dbReference>
<evidence type="ECO:0000256" key="6">
    <source>
        <dbReference type="SAM" id="Phobius"/>
    </source>
</evidence>
<dbReference type="Gene3D" id="6.10.340.10">
    <property type="match status" value="1"/>
</dbReference>
<dbReference type="Pfam" id="PF00672">
    <property type="entry name" value="HAMP"/>
    <property type="match status" value="1"/>
</dbReference>
<feature type="coiled-coil region" evidence="5">
    <location>
        <begin position="274"/>
        <end position="301"/>
    </location>
</feature>
<sequence>MRITVVGKIIAGFVLFGLLLLFTNVLSYWGLADIRESAEQVVQEKMPIQSQMLGVQTRILTMAKVSLQGYYMQKADTLQANREVFSQLAEQFNQELNSLTEQQLNRQDAALLDSAVEASTIYLQQTGQMYDKRLQLLRLQTQINEVFSQAQYTGGDAGANLLDMSYLDGAEDDPRLAPVVGAGARIDNIIVTLLNASKEYIATADADLSATIKENLLLTLGDLNNNVTFIRRIADGVETDGLMEAFNEQFEVFVRQYQGKEGLIELQEQRLTLLAQSAQHMEQAEASVELARARLADLFDQINSDTLQGQNAILEAVQSNILKSVLIMLLAMGLVVVIGFVAARSISKPLDKIRASLAVISQGDLTHKADAHGEDEFASLARNVNQLSDSLHQVVSQIIQQETLLEEAIEGSEKLSQNTLQLVDQQTSQVRNTAEHTDQVRQTSRSNLEQIQQSMQRLAEVTQQTGKAGKLVGESRRQIQSQAEQASQSADIIARLDNNSKSIGGILDVIKTIAEQTNLLALNAAIEAARAGEQGRGFAVVADEVRTLANRTQNSTEEIEQMIASLQADAKQAVSAIDTGQKQAESSVNLIEQVNTQIQGIQEIVQGLDAINRQIVQDTGYQDELLQTVAASLERIVELAEQSADSTRQSSGAISQVGELMTQLNKAVSRFTL</sequence>
<dbReference type="AlphaFoldDB" id="A0A939DS12"/>
<dbReference type="CDD" id="cd06225">
    <property type="entry name" value="HAMP"/>
    <property type="match status" value="1"/>
</dbReference>
<dbReference type="GO" id="GO:0006935">
    <property type="term" value="P:chemotaxis"/>
    <property type="evidence" value="ECO:0007669"/>
    <property type="project" value="UniProtKB-ARBA"/>
</dbReference>
<evidence type="ECO:0000256" key="1">
    <source>
        <dbReference type="ARBA" id="ARBA00004370"/>
    </source>
</evidence>
<feature type="domain" description="Methyl-accepting transducer" evidence="7">
    <location>
        <begin position="401"/>
        <end position="637"/>
    </location>
</feature>
<dbReference type="GO" id="GO:0007165">
    <property type="term" value="P:signal transduction"/>
    <property type="evidence" value="ECO:0007669"/>
    <property type="project" value="UniProtKB-KW"/>
</dbReference>
<dbReference type="SMART" id="SM00304">
    <property type="entry name" value="HAMP"/>
    <property type="match status" value="1"/>
</dbReference>
<dbReference type="CDD" id="cd11386">
    <property type="entry name" value="MCP_signal"/>
    <property type="match status" value="1"/>
</dbReference>
<evidence type="ECO:0000256" key="5">
    <source>
        <dbReference type="SAM" id="Coils"/>
    </source>
</evidence>
<keyword evidence="5" id="KW-0175">Coiled coil</keyword>
<evidence type="ECO:0000313" key="10">
    <source>
        <dbReference type="Proteomes" id="UP000664654"/>
    </source>
</evidence>
<dbReference type="Pfam" id="PF00015">
    <property type="entry name" value="MCPsignal"/>
    <property type="match status" value="1"/>
</dbReference>
<evidence type="ECO:0000256" key="2">
    <source>
        <dbReference type="ARBA" id="ARBA00023224"/>
    </source>
</evidence>
<name>A0A939DS12_9ALTE</name>
<keyword evidence="2 4" id="KW-0807">Transducer</keyword>
<dbReference type="SMART" id="SM00283">
    <property type="entry name" value="MA"/>
    <property type="match status" value="1"/>
</dbReference>
<dbReference type="PROSITE" id="PS50111">
    <property type="entry name" value="CHEMOTAXIS_TRANSDUC_2"/>
    <property type="match status" value="1"/>
</dbReference>
<evidence type="ECO:0000256" key="3">
    <source>
        <dbReference type="ARBA" id="ARBA00029447"/>
    </source>
</evidence>
<feature type="transmembrane region" description="Helical" evidence="6">
    <location>
        <begin position="321"/>
        <end position="343"/>
    </location>
</feature>